<dbReference type="InterPro" id="IPR000415">
    <property type="entry name" value="Nitroreductase-like"/>
</dbReference>
<keyword evidence="2" id="KW-0560">Oxidoreductase</keyword>
<gene>
    <name evidence="4" type="ORF">CHTY_001715</name>
</gene>
<sequence>MSILTTRKAVKVFQKNHQISRHILNQILTDTMKAPSSFNLQPWHFVVIETIAGKKKLQPCLYGNQSQLETSSAMILILGNTQKNETKEAILRPSFALQKIPTDIQNQLLKRIHLVYSNQTKTELQNELFLECGIVALQLMLAAQSYGYDTCPIGGFNHKIINQILSIDPKYIPTLIVAIGKPLSSHQTSDTFRLPFNQITTYL</sequence>
<dbReference type="EMBL" id="JACAOD020000006">
    <property type="protein sequence ID" value="MBP5835939.1"/>
    <property type="molecule type" value="Genomic_DNA"/>
</dbReference>
<dbReference type="Pfam" id="PF00881">
    <property type="entry name" value="Nitroreductase"/>
    <property type="match status" value="1"/>
</dbReference>
<keyword evidence="5" id="KW-1185">Reference proteome</keyword>
<accession>A0ABS5CY77</accession>
<dbReference type="PANTHER" id="PTHR43673:SF10">
    <property type="entry name" value="NADH DEHYDROGENASE_NAD(P)H NITROREDUCTASE XCC3605-RELATED"/>
    <property type="match status" value="1"/>
</dbReference>
<proteinExistence type="inferred from homology"/>
<comment type="similarity">
    <text evidence="1">Belongs to the nitroreductase family.</text>
</comment>
<dbReference type="Proteomes" id="UP001195571">
    <property type="component" value="Unassembled WGS sequence"/>
</dbReference>
<dbReference type="CDD" id="cd02137">
    <property type="entry name" value="MhqN-like"/>
    <property type="match status" value="1"/>
</dbReference>
<protein>
    <submittedName>
        <fullName evidence="4">Nitroreductase family protein</fullName>
    </submittedName>
</protein>
<evidence type="ECO:0000313" key="5">
    <source>
        <dbReference type="Proteomes" id="UP001195571"/>
    </source>
</evidence>
<dbReference type="PANTHER" id="PTHR43673">
    <property type="entry name" value="NAD(P)H NITROREDUCTASE YDGI-RELATED"/>
    <property type="match status" value="1"/>
</dbReference>
<dbReference type="RefSeq" id="WP_203552202.1">
    <property type="nucleotide sequence ID" value="NZ_JACAOD020000006.1"/>
</dbReference>
<feature type="domain" description="Nitroreductase" evidence="3">
    <location>
        <begin position="5"/>
        <end position="181"/>
    </location>
</feature>
<comment type="caution">
    <text evidence="4">The sequence shown here is derived from an EMBL/GenBank/DDBJ whole genome shotgun (WGS) entry which is preliminary data.</text>
</comment>
<evidence type="ECO:0000256" key="2">
    <source>
        <dbReference type="ARBA" id="ARBA00023002"/>
    </source>
</evidence>
<organism evidence="4 5">
    <name type="scientific">Candidatus Phytoplasma meliae</name>
    <dbReference type="NCBI Taxonomy" id="1848402"/>
    <lineage>
        <taxon>Bacteria</taxon>
        <taxon>Bacillati</taxon>
        <taxon>Mycoplasmatota</taxon>
        <taxon>Mollicutes</taxon>
        <taxon>Acholeplasmatales</taxon>
        <taxon>Acholeplasmataceae</taxon>
        <taxon>Candidatus Phytoplasma</taxon>
        <taxon>16SrXIII (Mexican periwinkle virescence group)</taxon>
    </lineage>
</organism>
<dbReference type="SUPFAM" id="SSF55469">
    <property type="entry name" value="FMN-dependent nitroreductase-like"/>
    <property type="match status" value="1"/>
</dbReference>
<dbReference type="Gene3D" id="3.40.109.10">
    <property type="entry name" value="NADH Oxidase"/>
    <property type="match status" value="1"/>
</dbReference>
<evidence type="ECO:0000259" key="3">
    <source>
        <dbReference type="Pfam" id="PF00881"/>
    </source>
</evidence>
<dbReference type="InterPro" id="IPR029479">
    <property type="entry name" value="Nitroreductase"/>
</dbReference>
<reference evidence="4" key="1">
    <citation type="submission" date="2021-04" db="EMBL/GenBank/DDBJ databases">
        <title>Genomic features of Candidatus Phytoplasma meliae isolate ChTYXIII (1SrXIII-G).</title>
        <authorList>
            <person name="Fernandez F.D."/>
            <person name="Conci L.R."/>
        </authorList>
    </citation>
    <scope>NUCLEOTIDE SEQUENCE [LARGE SCALE GENOMIC DNA]</scope>
    <source>
        <strain evidence="4">ChTYXIII-Mo</strain>
    </source>
</reference>
<evidence type="ECO:0000313" key="4">
    <source>
        <dbReference type="EMBL" id="MBP5835939.1"/>
    </source>
</evidence>
<name>A0ABS5CY77_9MOLU</name>
<evidence type="ECO:0000256" key="1">
    <source>
        <dbReference type="ARBA" id="ARBA00007118"/>
    </source>
</evidence>